<protein>
    <submittedName>
        <fullName evidence="2">ATP synthase F0 subunit 8</fullName>
    </submittedName>
</protein>
<dbReference type="RefSeq" id="YP_010128176.1">
    <property type="nucleotide sequence ID" value="NC_056293.1"/>
</dbReference>
<keyword evidence="1" id="KW-0472">Membrane</keyword>
<keyword evidence="1" id="KW-0812">Transmembrane</keyword>
<keyword evidence="2" id="KW-0496">Mitochondrion</keyword>
<geneLocation type="mitochondrion" evidence="2"/>
<gene>
    <name evidence="2" type="primary">ATP8</name>
</gene>
<dbReference type="EMBL" id="MW147460">
    <property type="protein sequence ID" value="QPP20748.1"/>
    <property type="molecule type" value="Genomic_DNA"/>
</dbReference>
<feature type="transmembrane region" description="Helical" evidence="1">
    <location>
        <begin position="12"/>
        <end position="31"/>
    </location>
</feature>
<evidence type="ECO:0000256" key="1">
    <source>
        <dbReference type="SAM" id="Phobius"/>
    </source>
</evidence>
<dbReference type="GeneID" id="65334956"/>
<evidence type="ECO:0000313" key="2">
    <source>
        <dbReference type="EMBL" id="QPP20748.1"/>
    </source>
</evidence>
<name>A0A7T1TVH2_9HEMI</name>
<dbReference type="AlphaFoldDB" id="A0A7T1TVH2"/>
<proteinExistence type="predicted"/>
<sequence>MPQMSPMWWETLFLLFNLILLLINILMFWIMETKTLSIKIKTSKKESSWKW</sequence>
<dbReference type="CTD" id="4509"/>
<keyword evidence="1" id="KW-1133">Transmembrane helix</keyword>
<reference evidence="2" key="1">
    <citation type="submission" date="2020-10" db="EMBL/GenBank/DDBJ databases">
        <title>Complete mitochondrial genome of the Tropidothorax cruciger(Motschulsky).</title>
        <authorList>
            <person name="Cui M.Z."/>
            <person name="Zhang H.Y."/>
            <person name="Zeng H.L."/>
            <person name="Chen C.Y."/>
            <person name="Liu N.N."/>
            <person name="Zhou P.P."/>
            <person name="Cheng S.H."/>
        </authorList>
    </citation>
    <scope>NUCLEOTIDE SEQUENCE</scope>
</reference>
<accession>A0A7T1TVH2</accession>
<organism evidence="2">
    <name type="scientific">Tropidothorax cruciger</name>
    <dbReference type="NCBI Taxonomy" id="1310363"/>
    <lineage>
        <taxon>Eukaryota</taxon>
        <taxon>Metazoa</taxon>
        <taxon>Ecdysozoa</taxon>
        <taxon>Arthropoda</taxon>
        <taxon>Hexapoda</taxon>
        <taxon>Insecta</taxon>
        <taxon>Pterygota</taxon>
        <taxon>Neoptera</taxon>
        <taxon>Paraneoptera</taxon>
        <taxon>Hemiptera</taxon>
        <taxon>Heteroptera</taxon>
        <taxon>Panheteroptera</taxon>
        <taxon>Pentatomomorpha</taxon>
        <taxon>Lygaeoidea</taxon>
        <taxon>Lygaeidae</taxon>
        <taxon>Lygaeinae</taxon>
        <taxon>Tropidothorax</taxon>
    </lineage>
</organism>